<evidence type="ECO:0000313" key="2">
    <source>
        <dbReference type="EMBL" id="SHJ24003.1"/>
    </source>
</evidence>
<dbReference type="PROSITE" id="PS50943">
    <property type="entry name" value="HTH_CROC1"/>
    <property type="match status" value="1"/>
</dbReference>
<accession>A0A1M6HPE0</accession>
<dbReference type="CDD" id="cd00093">
    <property type="entry name" value="HTH_XRE"/>
    <property type="match status" value="1"/>
</dbReference>
<dbReference type="InterPro" id="IPR010982">
    <property type="entry name" value="Lambda_DNA-bd_dom_sf"/>
</dbReference>
<dbReference type="Gene3D" id="1.10.260.40">
    <property type="entry name" value="lambda repressor-like DNA-binding domains"/>
    <property type="match status" value="1"/>
</dbReference>
<gene>
    <name evidence="2" type="ORF">SAMN05421803_104251</name>
</gene>
<dbReference type="Pfam" id="PF19054">
    <property type="entry name" value="DUF5753"/>
    <property type="match status" value="1"/>
</dbReference>
<reference evidence="2 3" key="1">
    <citation type="submission" date="2016-11" db="EMBL/GenBank/DDBJ databases">
        <authorList>
            <person name="Jaros S."/>
            <person name="Januszkiewicz K."/>
            <person name="Wedrychowicz H."/>
        </authorList>
    </citation>
    <scope>NUCLEOTIDE SEQUENCE [LARGE SCALE GENOMIC DNA]</scope>
    <source>
        <strain evidence="2 3">CGMCC 4.5723</strain>
    </source>
</reference>
<evidence type="ECO:0000259" key="1">
    <source>
        <dbReference type="PROSITE" id="PS50943"/>
    </source>
</evidence>
<sequence length="275" mass="31168">MAKRKVRPHAKEWGTELKVLRAKANRTQKSVATAVRCSDTLICGFEQGTHWPGRDMAVKLAEALPEGKSLVTLWDRLNSKKSYPDWASDLVKAEGRTFLMREFETTVVPGLVQTEDYARTLIKANNSLGPVRDVEELVSGRMDRQEIWNREDPPRMILILNEAVLMCCTGGPHVMSAQLTHLMEMVERDLIRAHIIPMKTKRPPSTMSFTLLSFNGEADALYVEDGVTGRMVNEEPEVSRMDRIFSDLLGVALSPEESLKLLNLHRRKHEDESQD</sequence>
<protein>
    <recommendedName>
        <fullName evidence="1">HTH cro/C1-type domain-containing protein</fullName>
    </recommendedName>
</protein>
<dbReference type="Proteomes" id="UP000184452">
    <property type="component" value="Unassembled WGS sequence"/>
</dbReference>
<proteinExistence type="predicted"/>
<dbReference type="InterPro" id="IPR001387">
    <property type="entry name" value="Cro/C1-type_HTH"/>
</dbReference>
<name>A0A1M6HPE0_9ACTN</name>
<organism evidence="2 3">
    <name type="scientific">Nocardiopsis flavescens</name>
    <dbReference type="NCBI Taxonomy" id="758803"/>
    <lineage>
        <taxon>Bacteria</taxon>
        <taxon>Bacillati</taxon>
        <taxon>Actinomycetota</taxon>
        <taxon>Actinomycetes</taxon>
        <taxon>Streptosporangiales</taxon>
        <taxon>Nocardiopsidaceae</taxon>
        <taxon>Nocardiopsis</taxon>
    </lineage>
</organism>
<keyword evidence="3" id="KW-1185">Reference proteome</keyword>
<dbReference type="OrthoDB" id="2897536at2"/>
<feature type="domain" description="HTH cro/C1-type" evidence="1">
    <location>
        <begin position="17"/>
        <end position="73"/>
    </location>
</feature>
<dbReference type="STRING" id="758803.SAMN05421803_104251"/>
<dbReference type="EMBL" id="FQZK01000004">
    <property type="protein sequence ID" value="SHJ24003.1"/>
    <property type="molecule type" value="Genomic_DNA"/>
</dbReference>
<evidence type="ECO:0000313" key="3">
    <source>
        <dbReference type="Proteomes" id="UP000184452"/>
    </source>
</evidence>
<dbReference type="GO" id="GO:0003677">
    <property type="term" value="F:DNA binding"/>
    <property type="evidence" value="ECO:0007669"/>
    <property type="project" value="InterPro"/>
</dbReference>
<dbReference type="RefSeq" id="WP_073378099.1">
    <property type="nucleotide sequence ID" value="NZ_FQZK01000004.1"/>
</dbReference>
<dbReference type="AlphaFoldDB" id="A0A1M6HPE0"/>
<dbReference type="SUPFAM" id="SSF47413">
    <property type="entry name" value="lambda repressor-like DNA-binding domains"/>
    <property type="match status" value="1"/>
</dbReference>
<dbReference type="InterPro" id="IPR043917">
    <property type="entry name" value="DUF5753"/>
</dbReference>